<protein>
    <submittedName>
        <fullName evidence="3">Adenylate kinase isoenzyme 5-like</fullName>
    </submittedName>
</protein>
<dbReference type="SUPFAM" id="SSF47391">
    <property type="entry name" value="Dimerization-anchoring domain of cAMP-dependent PK regulatory subunit"/>
    <property type="match status" value="1"/>
</dbReference>
<dbReference type="OrthoDB" id="6436361at2759"/>
<dbReference type="Proteomes" id="UP000515163">
    <property type="component" value="Unplaced"/>
</dbReference>
<gene>
    <name evidence="3" type="primary">LOC116287537</name>
</gene>
<feature type="compositionally biased region" description="Basic and acidic residues" evidence="1">
    <location>
        <begin position="80"/>
        <end position="92"/>
    </location>
</feature>
<dbReference type="AlphaFoldDB" id="A0A6P8H3P2"/>
<evidence type="ECO:0000256" key="1">
    <source>
        <dbReference type="SAM" id="MobiDB-lite"/>
    </source>
</evidence>
<dbReference type="GeneID" id="116287537"/>
<feature type="region of interest" description="Disordered" evidence="1">
    <location>
        <begin position="79"/>
        <end position="102"/>
    </location>
</feature>
<name>A0A6P8H3P2_ACTTE</name>
<sequence length="102" mass="12008">MQKPFPGFYRSLNMNTDDVEEAKAYMARKELVQLFESLVTGLVHNRPEDPVSFMEQCLQRVKQKKEIKWDSFLSLDDEKEDKSAQTDAKNFEKLFQTEPESK</sequence>
<dbReference type="RefSeq" id="XP_031550081.1">
    <property type="nucleotide sequence ID" value="XM_031694221.1"/>
</dbReference>
<organism evidence="2 3">
    <name type="scientific">Actinia tenebrosa</name>
    <name type="common">Australian red waratah sea anemone</name>
    <dbReference type="NCBI Taxonomy" id="6105"/>
    <lineage>
        <taxon>Eukaryota</taxon>
        <taxon>Metazoa</taxon>
        <taxon>Cnidaria</taxon>
        <taxon>Anthozoa</taxon>
        <taxon>Hexacorallia</taxon>
        <taxon>Actiniaria</taxon>
        <taxon>Actiniidae</taxon>
        <taxon>Actinia</taxon>
    </lineage>
</organism>
<reference evidence="3" key="1">
    <citation type="submission" date="2025-08" db="UniProtKB">
        <authorList>
            <consortium name="RefSeq"/>
        </authorList>
    </citation>
    <scope>IDENTIFICATION</scope>
    <source>
        <tissue evidence="3">Tentacle</tissue>
    </source>
</reference>
<accession>A0A6P8H3P2</accession>
<evidence type="ECO:0000313" key="3">
    <source>
        <dbReference type="RefSeq" id="XP_031550081.1"/>
    </source>
</evidence>
<dbReference type="InParanoid" id="A0A6P8H3P2"/>
<evidence type="ECO:0000313" key="2">
    <source>
        <dbReference type="Proteomes" id="UP000515163"/>
    </source>
</evidence>
<proteinExistence type="predicted"/>
<dbReference type="KEGG" id="aten:116287537"/>
<keyword evidence="2" id="KW-1185">Reference proteome</keyword>
<dbReference type="CDD" id="cd22978">
    <property type="entry name" value="DD_AK5"/>
    <property type="match status" value="1"/>
</dbReference>
<dbReference type="Gene3D" id="1.20.890.10">
    <property type="entry name" value="cAMP-dependent protein kinase regulatory subunit, dimerization-anchoring domain"/>
    <property type="match status" value="1"/>
</dbReference>